<dbReference type="PIRSF" id="PIRSF029171">
    <property type="entry name" value="Esterase_LipA"/>
    <property type="match status" value="1"/>
</dbReference>
<evidence type="ECO:0000313" key="2">
    <source>
        <dbReference type="EMBL" id="AMG38779.1"/>
    </source>
</evidence>
<sequence>MTAISRRWLIAGLCATLAAAPVAAQVISDAGDGGVPAFYRWDGAPPARPGELLRAEALTARQSLPQAGKNIRLLYSSTDGVGGQARVAVSGALYLPHGTPPAGGWPLLAWAHGTVGIADVCAPSFAGRGDRDTRYLDYWLDQGYAIVATDYQGLGTPGAHPYVHVRSEAYSILDSIRAVQKHYPVSARTVLIGQSQGGGAVVATATFAKDYAPELDIAGAVGTGVNLSARDYAAPMNNTKRVAYFLVYLNAIQLVDPAIKPEEYVSDKALPAFELTRTACFPQVEQRARFDHLDKDNSFRQDLSAITRKLAGFKHPPTLHTDIPIFWGTGGKDTDVFPEAQQSGVTTACAAGSRVEWHVYPAFDHSATVNGSLPDSTAFIKRAFAGEKIEGNCATPPTLPAPGPAS</sequence>
<dbReference type="Proteomes" id="UP000060602">
    <property type="component" value="Chromosome"/>
</dbReference>
<reference evidence="3" key="1">
    <citation type="submission" date="2015-12" db="EMBL/GenBank/DDBJ databases">
        <title>FDA dAtabase for Regulatory Grade micrObial Sequences (FDA-ARGOS): Supporting development and validation of Infectious Disease Dx tests.</title>
        <authorList>
            <person name="Case J."/>
            <person name="Tallon L."/>
            <person name="Sadzewicz L."/>
            <person name="Sengamalay N."/>
            <person name="Ott S."/>
            <person name="Godinez A."/>
            <person name="Nagaraj S."/>
            <person name="Nadendla S."/>
            <person name="Sichtig H."/>
        </authorList>
    </citation>
    <scope>NUCLEOTIDE SEQUENCE [LARGE SCALE GENOMIC DNA]</scope>
    <source>
        <strain evidence="3">FDAARGOS_147</strain>
    </source>
</reference>
<protein>
    <submittedName>
        <fullName evidence="2">Lipase</fullName>
    </submittedName>
</protein>
<dbReference type="InterPro" id="IPR005152">
    <property type="entry name" value="Lipase_secreted"/>
</dbReference>
<dbReference type="AlphaFoldDB" id="A0A0X8P2W8"/>
<dbReference type="EMBL" id="CP014060">
    <property type="protein sequence ID" value="AMG38779.1"/>
    <property type="molecule type" value="Genomic_DNA"/>
</dbReference>
<dbReference type="PANTHER" id="PTHR34853">
    <property type="match status" value="1"/>
</dbReference>
<evidence type="ECO:0000256" key="1">
    <source>
        <dbReference type="SAM" id="SignalP"/>
    </source>
</evidence>
<evidence type="ECO:0000313" key="3">
    <source>
        <dbReference type="Proteomes" id="UP000060602"/>
    </source>
</evidence>
<feature type="chain" id="PRO_5007069235" evidence="1">
    <location>
        <begin position="25"/>
        <end position="406"/>
    </location>
</feature>
<dbReference type="PANTHER" id="PTHR34853:SF1">
    <property type="entry name" value="LIPASE 5"/>
    <property type="match status" value="1"/>
</dbReference>
<dbReference type="GO" id="GO:0004806">
    <property type="term" value="F:triacylglycerol lipase activity"/>
    <property type="evidence" value="ECO:0007669"/>
    <property type="project" value="InterPro"/>
</dbReference>
<proteinExistence type="predicted"/>
<feature type="signal peptide" evidence="1">
    <location>
        <begin position="1"/>
        <end position="24"/>
    </location>
</feature>
<dbReference type="Pfam" id="PF03583">
    <property type="entry name" value="LIP"/>
    <property type="match status" value="1"/>
</dbReference>
<dbReference type="GO" id="GO:0016042">
    <property type="term" value="P:lipid catabolic process"/>
    <property type="evidence" value="ECO:0007669"/>
    <property type="project" value="InterPro"/>
</dbReference>
<dbReference type="RefSeq" id="WP_061073398.1">
    <property type="nucleotide sequence ID" value="NZ_CP014060.2"/>
</dbReference>
<organism evidence="2 3">
    <name type="scientific">Alcaligenes xylosoxydans xylosoxydans</name>
    <name type="common">Achromobacter xylosoxidans</name>
    <dbReference type="NCBI Taxonomy" id="85698"/>
    <lineage>
        <taxon>Bacteria</taxon>
        <taxon>Pseudomonadati</taxon>
        <taxon>Pseudomonadota</taxon>
        <taxon>Betaproteobacteria</taxon>
        <taxon>Burkholderiales</taxon>
        <taxon>Alcaligenaceae</taxon>
        <taxon>Achromobacter</taxon>
    </lineage>
</organism>
<keyword evidence="1" id="KW-0732">Signal</keyword>
<dbReference type="InterPro" id="IPR029058">
    <property type="entry name" value="AB_hydrolase_fold"/>
</dbReference>
<gene>
    <name evidence="2" type="ORF">AL504_23760</name>
</gene>
<dbReference type="SUPFAM" id="SSF53474">
    <property type="entry name" value="alpha/beta-Hydrolases"/>
    <property type="match status" value="1"/>
</dbReference>
<dbReference type="Gene3D" id="3.40.50.1820">
    <property type="entry name" value="alpha/beta hydrolase"/>
    <property type="match status" value="2"/>
</dbReference>
<name>A0A0X8P2W8_ALCXX</name>
<accession>A0A0X8P2W8</accession>